<comment type="caution">
    <text evidence="1">The sequence shown here is derived from an EMBL/GenBank/DDBJ whole genome shotgun (WGS) entry which is preliminary data.</text>
</comment>
<dbReference type="EMBL" id="JACAZH010000014">
    <property type="protein sequence ID" value="KAF7351009.1"/>
    <property type="molecule type" value="Genomic_DNA"/>
</dbReference>
<evidence type="ECO:0000313" key="2">
    <source>
        <dbReference type="Proteomes" id="UP000623467"/>
    </source>
</evidence>
<protein>
    <recommendedName>
        <fullName evidence="3">BTB domain-containing protein</fullName>
    </recommendedName>
</protein>
<reference evidence="1" key="1">
    <citation type="submission" date="2020-05" db="EMBL/GenBank/DDBJ databases">
        <title>Mycena genomes resolve the evolution of fungal bioluminescence.</title>
        <authorList>
            <person name="Tsai I.J."/>
        </authorList>
    </citation>
    <scope>NUCLEOTIDE SEQUENCE</scope>
    <source>
        <strain evidence="1">160909Yilan</strain>
    </source>
</reference>
<dbReference type="Gene3D" id="3.30.710.10">
    <property type="entry name" value="Potassium Channel Kv1.1, Chain A"/>
    <property type="match status" value="1"/>
</dbReference>
<sequence>MSNRCSSYYFESVVFEVWNVETILFKVPRLQFERHSGIFATTFSLPSQPQRAEGSSDETPFKLEGIKCVDFERLLKVLYPLTAVPKTPELSKDEWISVLKLASLWNFIEVRNLAIEHLASYSESLDCVERIMFGRQYDVSSWLRSGYIEVARRKTTISSSEANKIGLDVALRICKLREATVLAKLGGTNPYQKLDLGNEFQAEFKRADSAHEPLPALPRPAAFNLRNKSAENGISPVACFPPGTLKTDGPTNTAPVVFGVTTPLVPRSGLGGFAVASTSETAGFARFSGGGPSAFGSVGPPASGSAATGSI</sequence>
<evidence type="ECO:0000313" key="1">
    <source>
        <dbReference type="EMBL" id="KAF7351009.1"/>
    </source>
</evidence>
<organism evidence="1 2">
    <name type="scientific">Mycena sanguinolenta</name>
    <dbReference type="NCBI Taxonomy" id="230812"/>
    <lineage>
        <taxon>Eukaryota</taxon>
        <taxon>Fungi</taxon>
        <taxon>Dikarya</taxon>
        <taxon>Basidiomycota</taxon>
        <taxon>Agaricomycotina</taxon>
        <taxon>Agaricomycetes</taxon>
        <taxon>Agaricomycetidae</taxon>
        <taxon>Agaricales</taxon>
        <taxon>Marasmiineae</taxon>
        <taxon>Mycenaceae</taxon>
        <taxon>Mycena</taxon>
    </lineage>
</organism>
<dbReference type="OrthoDB" id="3193844at2759"/>
<gene>
    <name evidence="1" type="ORF">MSAN_01663200</name>
</gene>
<dbReference type="Proteomes" id="UP000623467">
    <property type="component" value="Unassembled WGS sequence"/>
</dbReference>
<keyword evidence="2" id="KW-1185">Reference proteome</keyword>
<accession>A0A8H7CUK2</accession>
<evidence type="ECO:0008006" key="3">
    <source>
        <dbReference type="Google" id="ProtNLM"/>
    </source>
</evidence>
<name>A0A8H7CUK2_9AGAR</name>
<proteinExistence type="predicted"/>
<dbReference type="AlphaFoldDB" id="A0A8H7CUK2"/>
<dbReference type="InterPro" id="IPR011333">
    <property type="entry name" value="SKP1/BTB/POZ_sf"/>
</dbReference>